<keyword evidence="7" id="KW-0547">Nucleotide-binding</keyword>
<keyword evidence="11" id="KW-0902">Two-component regulatory system</keyword>
<gene>
    <name evidence="16" type="ORF">EV696_13021</name>
</gene>
<dbReference type="PROSITE" id="PS50885">
    <property type="entry name" value="HAMP"/>
    <property type="match status" value="1"/>
</dbReference>
<evidence type="ECO:0000256" key="11">
    <source>
        <dbReference type="ARBA" id="ARBA00023012"/>
    </source>
</evidence>
<dbReference type="CDD" id="cd00130">
    <property type="entry name" value="PAS"/>
    <property type="match status" value="1"/>
</dbReference>
<evidence type="ECO:0000256" key="4">
    <source>
        <dbReference type="ARBA" id="ARBA00022553"/>
    </source>
</evidence>
<dbReference type="SMART" id="SM00388">
    <property type="entry name" value="HisKA"/>
    <property type="match status" value="1"/>
</dbReference>
<evidence type="ECO:0000256" key="12">
    <source>
        <dbReference type="ARBA" id="ARBA00023136"/>
    </source>
</evidence>
<accession>A0A4R6UEV9</accession>
<evidence type="ECO:0000313" key="17">
    <source>
        <dbReference type="Proteomes" id="UP000295375"/>
    </source>
</evidence>
<dbReference type="SMART" id="SM00304">
    <property type="entry name" value="HAMP"/>
    <property type="match status" value="1"/>
</dbReference>
<dbReference type="PRINTS" id="PR00344">
    <property type="entry name" value="BCTRLSENSOR"/>
</dbReference>
<dbReference type="EC" id="2.7.13.3" evidence="3"/>
<dbReference type="SUPFAM" id="SSF55874">
    <property type="entry name" value="ATPase domain of HSP90 chaperone/DNA topoisomerase II/histidine kinase"/>
    <property type="match status" value="1"/>
</dbReference>
<feature type="domain" description="Histidine kinase" evidence="14">
    <location>
        <begin position="382"/>
        <end position="595"/>
    </location>
</feature>
<dbReference type="PROSITE" id="PS50109">
    <property type="entry name" value="HIS_KIN"/>
    <property type="match status" value="1"/>
</dbReference>
<dbReference type="CDD" id="cd00075">
    <property type="entry name" value="HATPase"/>
    <property type="match status" value="1"/>
</dbReference>
<evidence type="ECO:0000256" key="6">
    <source>
        <dbReference type="ARBA" id="ARBA00022692"/>
    </source>
</evidence>
<dbReference type="OrthoDB" id="1931120at2"/>
<evidence type="ECO:0000256" key="9">
    <source>
        <dbReference type="ARBA" id="ARBA00022840"/>
    </source>
</evidence>
<dbReference type="InterPro" id="IPR036890">
    <property type="entry name" value="HATPase_C_sf"/>
</dbReference>
<dbReference type="RefSeq" id="WP_133593675.1">
    <property type="nucleotide sequence ID" value="NZ_CP037953.1"/>
</dbReference>
<sequence length="595" mass="65099">MKVRDRLLLSYGAVLLVAVLGLILGLAGVLGISVVNERAVRANLQSLQAASSMRAIIGKQQTILLEKLADDDPTRVTDFMELGVHFRDMLKLAREQANSTNETTLLNELGGRYDDLMISIVGDVEGVVVGDAGPDQVKAFERLREQALTLYEMNMSEIETASANALFRFRIIAGLMALTALATFIIGVLVSRRLALALSEPLEHLSHAATQVAGGEFDTRVTLGDIDELNTLAKQFNTMTQALQQFHALNIGSILREQKRNEAVLNSIDEGLIIGNGNGRIEQLNPVAALQLGCSMNAAIGSSITALLPASQLAEQIQAVLDPTQEEAQAGELSIGEGDGARTLSYSLSRVMAGELMGWVLVLRDITNQRVFERLRTEFVLRASHELRTPLTGMRMAIELLQKQAPFDPTSRPAELLATLHEEMQRMQKLVTDLLDLSRLYAKSLELDLAPVELGDLLSSACQRFAANAEAQNVQLHCDIEAAPVTHKLDRVRFERMLDNLISNALRHTPAGGEIRLDLRTRHDQLQISVSDTGDGIPLHVQQRVFEPFFQVGANQGGSGLGLAMCKEIVEQHHGSIRLRSTPGQGARFIIELPR</sequence>
<dbReference type="GO" id="GO:0000156">
    <property type="term" value="F:phosphorelay response regulator activity"/>
    <property type="evidence" value="ECO:0007669"/>
    <property type="project" value="TreeGrafter"/>
</dbReference>
<dbReference type="Gene3D" id="3.30.450.20">
    <property type="entry name" value="PAS domain"/>
    <property type="match status" value="1"/>
</dbReference>
<dbReference type="CDD" id="cd06225">
    <property type="entry name" value="HAMP"/>
    <property type="match status" value="1"/>
</dbReference>
<dbReference type="SMART" id="SM00091">
    <property type="entry name" value="PAS"/>
    <property type="match status" value="1"/>
</dbReference>
<dbReference type="Pfam" id="PF00672">
    <property type="entry name" value="HAMP"/>
    <property type="match status" value="1"/>
</dbReference>
<keyword evidence="9" id="KW-0067">ATP-binding</keyword>
<dbReference type="SUPFAM" id="SSF55785">
    <property type="entry name" value="PYP-like sensor domain (PAS domain)"/>
    <property type="match status" value="1"/>
</dbReference>
<dbReference type="InterPro" id="IPR005467">
    <property type="entry name" value="His_kinase_dom"/>
</dbReference>
<evidence type="ECO:0000256" key="10">
    <source>
        <dbReference type="ARBA" id="ARBA00022989"/>
    </source>
</evidence>
<keyword evidence="4" id="KW-0597">Phosphoprotein</keyword>
<evidence type="ECO:0000256" key="7">
    <source>
        <dbReference type="ARBA" id="ARBA00022741"/>
    </source>
</evidence>
<dbReference type="GO" id="GO:0030295">
    <property type="term" value="F:protein kinase activator activity"/>
    <property type="evidence" value="ECO:0007669"/>
    <property type="project" value="TreeGrafter"/>
</dbReference>
<dbReference type="InterPro" id="IPR000014">
    <property type="entry name" value="PAS"/>
</dbReference>
<dbReference type="Pfam" id="PF02518">
    <property type="entry name" value="HATPase_c"/>
    <property type="match status" value="1"/>
</dbReference>
<dbReference type="AlphaFoldDB" id="A0A4R6UEV9"/>
<evidence type="ECO:0000313" key="16">
    <source>
        <dbReference type="EMBL" id="TDQ43405.1"/>
    </source>
</evidence>
<dbReference type="InterPro" id="IPR003660">
    <property type="entry name" value="HAMP_dom"/>
</dbReference>
<keyword evidence="5" id="KW-0808">Transferase</keyword>
<proteinExistence type="predicted"/>
<evidence type="ECO:0000256" key="1">
    <source>
        <dbReference type="ARBA" id="ARBA00000085"/>
    </source>
</evidence>
<dbReference type="InterPro" id="IPR003594">
    <property type="entry name" value="HATPase_dom"/>
</dbReference>
<dbReference type="InterPro" id="IPR036097">
    <property type="entry name" value="HisK_dim/P_sf"/>
</dbReference>
<dbReference type="FunFam" id="3.30.565.10:FF:000006">
    <property type="entry name" value="Sensor histidine kinase WalK"/>
    <property type="match status" value="1"/>
</dbReference>
<dbReference type="GO" id="GO:0005886">
    <property type="term" value="C:plasma membrane"/>
    <property type="evidence" value="ECO:0007669"/>
    <property type="project" value="UniProtKB-ARBA"/>
</dbReference>
<comment type="caution">
    <text evidence="16">The sequence shown here is derived from an EMBL/GenBank/DDBJ whole genome shotgun (WGS) entry which is preliminary data.</text>
</comment>
<dbReference type="Pfam" id="PF00512">
    <property type="entry name" value="HisKA"/>
    <property type="match status" value="1"/>
</dbReference>
<dbReference type="PANTHER" id="PTHR42878:SF7">
    <property type="entry name" value="SENSOR HISTIDINE KINASE GLRK"/>
    <property type="match status" value="1"/>
</dbReference>
<evidence type="ECO:0000256" key="13">
    <source>
        <dbReference type="SAM" id="Phobius"/>
    </source>
</evidence>
<keyword evidence="10 13" id="KW-1133">Transmembrane helix</keyword>
<dbReference type="Gene3D" id="6.10.340.10">
    <property type="match status" value="1"/>
</dbReference>
<dbReference type="InterPro" id="IPR013656">
    <property type="entry name" value="PAS_4"/>
</dbReference>
<evidence type="ECO:0000259" key="15">
    <source>
        <dbReference type="PROSITE" id="PS50885"/>
    </source>
</evidence>
<dbReference type="Pfam" id="PF08448">
    <property type="entry name" value="PAS_4"/>
    <property type="match status" value="1"/>
</dbReference>
<dbReference type="GO" id="GO:0005524">
    <property type="term" value="F:ATP binding"/>
    <property type="evidence" value="ECO:0007669"/>
    <property type="project" value="UniProtKB-KW"/>
</dbReference>
<evidence type="ECO:0000259" key="14">
    <source>
        <dbReference type="PROSITE" id="PS50109"/>
    </source>
</evidence>
<evidence type="ECO:0000256" key="3">
    <source>
        <dbReference type="ARBA" id="ARBA00012438"/>
    </source>
</evidence>
<evidence type="ECO:0000256" key="2">
    <source>
        <dbReference type="ARBA" id="ARBA00004141"/>
    </source>
</evidence>
<dbReference type="Gene3D" id="1.10.287.130">
    <property type="match status" value="1"/>
</dbReference>
<dbReference type="SUPFAM" id="SSF47384">
    <property type="entry name" value="Homodimeric domain of signal transducing histidine kinase"/>
    <property type="match status" value="1"/>
</dbReference>
<evidence type="ECO:0000256" key="8">
    <source>
        <dbReference type="ARBA" id="ARBA00022777"/>
    </source>
</evidence>
<dbReference type="SMART" id="SM00387">
    <property type="entry name" value="HATPase_c"/>
    <property type="match status" value="1"/>
</dbReference>
<name>A0A4R6UEV9_9GAMM</name>
<evidence type="ECO:0000256" key="5">
    <source>
        <dbReference type="ARBA" id="ARBA00022679"/>
    </source>
</evidence>
<dbReference type="NCBIfam" id="TIGR00229">
    <property type="entry name" value="sensory_box"/>
    <property type="match status" value="1"/>
</dbReference>
<dbReference type="InterPro" id="IPR004358">
    <property type="entry name" value="Sig_transdc_His_kin-like_C"/>
</dbReference>
<dbReference type="Gene3D" id="3.30.565.10">
    <property type="entry name" value="Histidine kinase-like ATPase, C-terminal domain"/>
    <property type="match status" value="1"/>
</dbReference>
<dbReference type="CDD" id="cd00082">
    <property type="entry name" value="HisKA"/>
    <property type="match status" value="1"/>
</dbReference>
<dbReference type="PANTHER" id="PTHR42878">
    <property type="entry name" value="TWO-COMPONENT HISTIDINE KINASE"/>
    <property type="match status" value="1"/>
</dbReference>
<feature type="transmembrane region" description="Helical" evidence="13">
    <location>
        <begin position="171"/>
        <end position="190"/>
    </location>
</feature>
<keyword evidence="12 13" id="KW-0472">Membrane</keyword>
<dbReference type="InterPro" id="IPR003661">
    <property type="entry name" value="HisK_dim/P_dom"/>
</dbReference>
<feature type="domain" description="HAMP" evidence="15">
    <location>
        <begin position="196"/>
        <end position="248"/>
    </location>
</feature>
<comment type="catalytic activity">
    <reaction evidence="1">
        <text>ATP + protein L-histidine = ADP + protein N-phospho-L-histidine.</text>
        <dbReference type="EC" id="2.7.13.3"/>
    </reaction>
</comment>
<dbReference type="GO" id="GO:0007234">
    <property type="term" value="P:osmosensory signaling via phosphorelay pathway"/>
    <property type="evidence" value="ECO:0007669"/>
    <property type="project" value="TreeGrafter"/>
</dbReference>
<dbReference type="GO" id="GO:0000155">
    <property type="term" value="F:phosphorelay sensor kinase activity"/>
    <property type="evidence" value="ECO:0007669"/>
    <property type="project" value="InterPro"/>
</dbReference>
<protein>
    <recommendedName>
        <fullName evidence="3">histidine kinase</fullName>
        <ecNumber evidence="3">2.7.13.3</ecNumber>
    </recommendedName>
</protein>
<dbReference type="FunFam" id="1.10.287.130:FF:000001">
    <property type="entry name" value="Two-component sensor histidine kinase"/>
    <property type="match status" value="1"/>
</dbReference>
<organism evidence="16 17">
    <name type="scientific">Permianibacter aggregans</name>
    <dbReference type="NCBI Taxonomy" id="1510150"/>
    <lineage>
        <taxon>Bacteria</taxon>
        <taxon>Pseudomonadati</taxon>
        <taxon>Pseudomonadota</taxon>
        <taxon>Gammaproteobacteria</taxon>
        <taxon>Pseudomonadales</taxon>
        <taxon>Pseudomonadaceae</taxon>
        <taxon>Permianibacter</taxon>
    </lineage>
</organism>
<dbReference type="SUPFAM" id="SSF158472">
    <property type="entry name" value="HAMP domain-like"/>
    <property type="match status" value="1"/>
</dbReference>
<dbReference type="Proteomes" id="UP000295375">
    <property type="component" value="Unassembled WGS sequence"/>
</dbReference>
<dbReference type="EMBL" id="SNYM01000030">
    <property type="protein sequence ID" value="TDQ43405.1"/>
    <property type="molecule type" value="Genomic_DNA"/>
</dbReference>
<keyword evidence="8" id="KW-0418">Kinase</keyword>
<dbReference type="InterPro" id="IPR035965">
    <property type="entry name" value="PAS-like_dom_sf"/>
</dbReference>
<comment type="subcellular location">
    <subcellularLocation>
        <location evidence="2">Membrane</location>
        <topology evidence="2">Multi-pass membrane protein</topology>
    </subcellularLocation>
</comment>
<keyword evidence="17" id="KW-1185">Reference proteome</keyword>
<dbReference type="InterPro" id="IPR050351">
    <property type="entry name" value="BphY/WalK/GraS-like"/>
</dbReference>
<reference evidence="16 17" key="1">
    <citation type="submission" date="2019-03" db="EMBL/GenBank/DDBJ databases">
        <title>Genomic Encyclopedia of Type Strains, Phase IV (KMG-IV): sequencing the most valuable type-strain genomes for metagenomic binning, comparative biology and taxonomic classification.</title>
        <authorList>
            <person name="Goeker M."/>
        </authorList>
    </citation>
    <scope>NUCLEOTIDE SEQUENCE [LARGE SCALE GENOMIC DNA]</scope>
    <source>
        <strain evidence="16 17">DSM 103792</strain>
    </source>
</reference>
<keyword evidence="6 13" id="KW-0812">Transmembrane</keyword>